<accession>A0A8S9WTW0</accession>
<feature type="region of interest" description="Disordered" evidence="1">
    <location>
        <begin position="608"/>
        <end position="643"/>
    </location>
</feature>
<dbReference type="InterPro" id="IPR052394">
    <property type="entry name" value="LRR-containing"/>
</dbReference>
<feature type="compositionally biased region" description="Acidic residues" evidence="1">
    <location>
        <begin position="608"/>
        <end position="625"/>
    </location>
</feature>
<keyword evidence="2" id="KW-0472">Membrane</keyword>
<reference evidence="3" key="1">
    <citation type="journal article" date="2021" name="Mol. Ecol. Resour.">
        <title>Apolygus lucorum genome provides insights into omnivorousness and mesophyll feeding.</title>
        <authorList>
            <person name="Liu Y."/>
            <person name="Liu H."/>
            <person name="Wang H."/>
            <person name="Huang T."/>
            <person name="Liu B."/>
            <person name="Yang B."/>
            <person name="Yin L."/>
            <person name="Li B."/>
            <person name="Zhang Y."/>
            <person name="Zhang S."/>
            <person name="Jiang F."/>
            <person name="Zhang X."/>
            <person name="Ren Y."/>
            <person name="Wang B."/>
            <person name="Wang S."/>
            <person name="Lu Y."/>
            <person name="Wu K."/>
            <person name="Fan W."/>
            <person name="Wang G."/>
        </authorList>
    </citation>
    <scope>NUCLEOTIDE SEQUENCE</scope>
    <source>
        <strain evidence="3">12Hb</strain>
    </source>
</reference>
<dbReference type="InterPro" id="IPR032675">
    <property type="entry name" value="LRR_dom_sf"/>
</dbReference>
<comment type="caution">
    <text evidence="3">The sequence shown here is derived from an EMBL/GenBank/DDBJ whole genome shotgun (WGS) entry which is preliminary data.</text>
</comment>
<keyword evidence="4" id="KW-1185">Reference proteome</keyword>
<keyword evidence="2" id="KW-0812">Transmembrane</keyword>
<protein>
    <submittedName>
        <fullName evidence="3">Uncharacterized protein</fullName>
    </submittedName>
</protein>
<dbReference type="OrthoDB" id="341587at2759"/>
<dbReference type="Gene3D" id="3.80.10.10">
    <property type="entry name" value="Ribonuclease Inhibitor"/>
    <property type="match status" value="1"/>
</dbReference>
<feature type="transmembrane region" description="Helical" evidence="2">
    <location>
        <begin position="303"/>
        <end position="324"/>
    </location>
</feature>
<dbReference type="PANTHER" id="PTHR24114">
    <property type="entry name" value="LEUCINE RICH REPEAT FAMILY PROTEIN"/>
    <property type="match status" value="1"/>
</dbReference>
<dbReference type="PANTHER" id="PTHR24114:SF2">
    <property type="entry name" value="F-BOX DOMAIN-CONTAINING PROTEIN-RELATED"/>
    <property type="match status" value="1"/>
</dbReference>
<gene>
    <name evidence="3" type="ORF">GE061_006408</name>
</gene>
<evidence type="ECO:0000313" key="3">
    <source>
        <dbReference type="EMBL" id="KAF6200107.1"/>
    </source>
</evidence>
<name>A0A8S9WTW0_APOLU</name>
<keyword evidence="2" id="KW-1133">Transmembrane helix</keyword>
<dbReference type="Pfam" id="PF13516">
    <property type="entry name" value="LRR_6"/>
    <property type="match status" value="2"/>
</dbReference>
<dbReference type="SMART" id="SM00368">
    <property type="entry name" value="LRR_RI"/>
    <property type="match status" value="3"/>
</dbReference>
<dbReference type="EMBL" id="WIXP02000014">
    <property type="protein sequence ID" value="KAF6200107.1"/>
    <property type="molecule type" value="Genomic_DNA"/>
</dbReference>
<evidence type="ECO:0000313" key="4">
    <source>
        <dbReference type="Proteomes" id="UP000466442"/>
    </source>
</evidence>
<dbReference type="InterPro" id="IPR001611">
    <property type="entry name" value="Leu-rich_rpt"/>
</dbReference>
<evidence type="ECO:0000256" key="1">
    <source>
        <dbReference type="SAM" id="MobiDB-lite"/>
    </source>
</evidence>
<organism evidence="3 4">
    <name type="scientific">Apolygus lucorum</name>
    <name type="common">Small green plant bug</name>
    <name type="synonym">Lygocoris lucorum</name>
    <dbReference type="NCBI Taxonomy" id="248454"/>
    <lineage>
        <taxon>Eukaryota</taxon>
        <taxon>Metazoa</taxon>
        <taxon>Ecdysozoa</taxon>
        <taxon>Arthropoda</taxon>
        <taxon>Hexapoda</taxon>
        <taxon>Insecta</taxon>
        <taxon>Pterygota</taxon>
        <taxon>Neoptera</taxon>
        <taxon>Paraneoptera</taxon>
        <taxon>Hemiptera</taxon>
        <taxon>Heteroptera</taxon>
        <taxon>Panheteroptera</taxon>
        <taxon>Cimicomorpha</taxon>
        <taxon>Miridae</taxon>
        <taxon>Mirini</taxon>
        <taxon>Apolygus</taxon>
    </lineage>
</organism>
<dbReference type="SUPFAM" id="SSF52047">
    <property type="entry name" value="RNI-like"/>
    <property type="match status" value="1"/>
</dbReference>
<proteinExistence type="predicted"/>
<dbReference type="AlphaFoldDB" id="A0A8S9WTW0"/>
<dbReference type="Proteomes" id="UP000466442">
    <property type="component" value="Unassembled WGS sequence"/>
</dbReference>
<sequence length="824" mass="95739">MLERQLELLHDDLFWKRWTNHRWPGYHRPWAHGKYWKTYFLEKYLAECLAGQDPERCKVRDIRRLARRIRQWIYTLDIKQLSSPLWPAAVDVASSTDSEEDSDLDGILSDLTLSEYLNRDINFFPMPTSTTRLPMLPVFQLLINLTHLTFSFGYNNFYMHNELRFSKVTDEDAYNLGQALAACTNLYCFKLTRSKVTPKQLETIIFGLEELTFFREAEFSHMFLNNDHMVCVTGLLLLKNNLRILCLKNNDIGSDGFIRLLHVIILKDCKLRILDVSMNPIGDPGGVAIAALLAKKNRYFKRLFMSGTGLTYISGYNFGIVLYFNKCLEVLDLSVNQFSDFAAEALMKGLEHNYTLKRIDLRECGIPFTTLREMERICFKNAETERRQKYVYPTVHPIDFWSGFNELEAELPEEMKPEKSDMEMSIIEYNTTLELMQIFVWATAQMKPKNKFLLVRDIHALMKKTLFSTGFDAVVDNLILTKQKELIVRSRADAKREKEERGEGSAFMIDFSYQEFSRKTSEKLRLDFMELEALQVLKDVNRCGRIDELFKQVQSDRIDFILRRIGRHLDMDIEDLSEMGINLPFAKEWYKGFPDPEPATMEFEECAEEELRGEEEEGEEDEVEEERTKAGSMSSQSLVPPTKSRALSRYTIQANSNRKSILAAIGSSRSVQNRRKSDVGPMTGTKSSSVIGRSVSMALPVSEGRAPSNPFVNSQVVDFGRARDAALSQARLSIPNIFGLRKSRSRSKPFFTYRFDDPEVFETTRERLLGVRSKFRRWPKDGPPDFPKVIPYEIIKDCNDDLPETDSEHEEDFPYWLNQWFQKY</sequence>
<evidence type="ECO:0000256" key="2">
    <source>
        <dbReference type="SAM" id="Phobius"/>
    </source>
</evidence>